<dbReference type="InterPro" id="IPR000795">
    <property type="entry name" value="T_Tr_GTP-bd_dom"/>
</dbReference>
<evidence type="ECO:0000256" key="4">
    <source>
        <dbReference type="ARBA" id="ARBA00022540"/>
    </source>
</evidence>
<dbReference type="InterPro" id="IPR036925">
    <property type="entry name" value="TIF_IF2_dom3_sf"/>
</dbReference>
<dbReference type="GO" id="GO:0003924">
    <property type="term" value="F:GTPase activity"/>
    <property type="evidence" value="ECO:0007669"/>
    <property type="project" value="InterPro"/>
</dbReference>
<dbReference type="PROSITE" id="PS51722">
    <property type="entry name" value="G_TR_2"/>
    <property type="match status" value="1"/>
</dbReference>
<dbReference type="Pfam" id="PF04760">
    <property type="entry name" value="IF2_N"/>
    <property type="match status" value="1"/>
</dbReference>
<dbReference type="FunFam" id="2.40.30.10:FF:000008">
    <property type="entry name" value="Translation initiation factor IF-2"/>
    <property type="match status" value="1"/>
</dbReference>
<evidence type="ECO:0000259" key="11">
    <source>
        <dbReference type="PROSITE" id="PS51722"/>
    </source>
</evidence>
<dbReference type="FunFam" id="3.40.50.10050:FF:000001">
    <property type="entry name" value="Translation initiation factor IF-2"/>
    <property type="match status" value="1"/>
</dbReference>
<keyword evidence="7" id="KW-0342">GTP-binding</keyword>
<dbReference type="InterPro" id="IPR013575">
    <property type="entry name" value="IF2_assoc_dom_bac"/>
</dbReference>
<proteinExistence type="inferred from homology"/>
<dbReference type="CDD" id="cd03692">
    <property type="entry name" value="mtIF2_IVc"/>
    <property type="match status" value="1"/>
</dbReference>
<comment type="function">
    <text evidence="8">One of the essential components for the initiation of protein synthesis. Protects formylmethionyl-tRNA from spontaneous hydrolysis and promotes its binding to the 30S ribosomal subunits. Also involved in the hydrolysis of GTP during the formation of the 70S ribosomal complex.</text>
</comment>
<comment type="caution">
    <text evidence="12">The sequence shown here is derived from an EMBL/GenBank/DDBJ whole genome shotgun (WGS) entry which is preliminary data.</text>
</comment>
<dbReference type="Gene3D" id="2.40.30.10">
    <property type="entry name" value="Translation factors"/>
    <property type="match status" value="2"/>
</dbReference>
<dbReference type="GO" id="GO:0003743">
    <property type="term" value="F:translation initiation factor activity"/>
    <property type="evidence" value="ECO:0007669"/>
    <property type="project" value="UniProtKB-KW"/>
</dbReference>
<evidence type="ECO:0000256" key="10">
    <source>
        <dbReference type="SAM" id="MobiDB-lite"/>
    </source>
</evidence>
<dbReference type="NCBIfam" id="TIGR00487">
    <property type="entry name" value="IF-2"/>
    <property type="match status" value="1"/>
</dbReference>
<dbReference type="CDD" id="cd03702">
    <property type="entry name" value="IF2_mtIF2_II"/>
    <property type="match status" value="1"/>
</dbReference>
<dbReference type="InterPro" id="IPR006847">
    <property type="entry name" value="IF2_N"/>
</dbReference>
<evidence type="ECO:0000256" key="8">
    <source>
        <dbReference type="ARBA" id="ARBA00025162"/>
    </source>
</evidence>
<dbReference type="SUPFAM" id="SSF50447">
    <property type="entry name" value="Translation proteins"/>
    <property type="match status" value="2"/>
</dbReference>
<dbReference type="InterPro" id="IPR023115">
    <property type="entry name" value="TIF_IF2_dom3"/>
</dbReference>
<dbReference type="Gene3D" id="3.40.50.10050">
    <property type="entry name" value="Translation initiation factor IF- 2, domain 3"/>
    <property type="match status" value="1"/>
</dbReference>
<feature type="domain" description="Tr-type G" evidence="11">
    <location>
        <begin position="328"/>
        <end position="498"/>
    </location>
</feature>
<feature type="compositionally biased region" description="Low complexity" evidence="10">
    <location>
        <begin position="62"/>
        <end position="77"/>
    </location>
</feature>
<evidence type="ECO:0000256" key="2">
    <source>
        <dbReference type="ARBA" id="ARBA00007733"/>
    </source>
</evidence>
<dbReference type="Pfam" id="PF11987">
    <property type="entry name" value="IF-2"/>
    <property type="match status" value="1"/>
</dbReference>
<keyword evidence="4 12" id="KW-0396">Initiation factor</keyword>
<organism evidence="12 13">
    <name type="scientific">Geodia barretti</name>
    <name type="common">Barrett's horny sponge</name>
    <dbReference type="NCBI Taxonomy" id="519541"/>
    <lineage>
        <taxon>Eukaryota</taxon>
        <taxon>Metazoa</taxon>
        <taxon>Porifera</taxon>
        <taxon>Demospongiae</taxon>
        <taxon>Heteroscleromorpha</taxon>
        <taxon>Tetractinellida</taxon>
        <taxon>Astrophorina</taxon>
        <taxon>Geodiidae</taxon>
        <taxon>Geodia</taxon>
    </lineage>
</organism>
<evidence type="ECO:0000256" key="3">
    <source>
        <dbReference type="ARBA" id="ARBA00022490"/>
    </source>
</evidence>
<dbReference type="InterPro" id="IPR044145">
    <property type="entry name" value="IF2_II"/>
</dbReference>
<comment type="similarity">
    <text evidence="2">Belongs to the TRAFAC class translation factor GTPase superfamily. Classic translation factor GTPase family. IF-2 subfamily.</text>
</comment>
<evidence type="ECO:0000256" key="9">
    <source>
        <dbReference type="ARBA" id="ARBA00044105"/>
    </source>
</evidence>
<feature type="compositionally biased region" description="Low complexity" evidence="10">
    <location>
        <begin position="196"/>
        <end position="216"/>
    </location>
</feature>
<dbReference type="InterPro" id="IPR004161">
    <property type="entry name" value="EFTu-like_2"/>
</dbReference>
<dbReference type="FunFam" id="3.40.50.300:FF:000019">
    <property type="entry name" value="Translation initiation factor IF-2"/>
    <property type="match status" value="1"/>
</dbReference>
<dbReference type="InterPro" id="IPR005225">
    <property type="entry name" value="Small_GTP-bd"/>
</dbReference>
<dbReference type="GO" id="GO:0005525">
    <property type="term" value="F:GTP binding"/>
    <property type="evidence" value="ECO:0007669"/>
    <property type="project" value="UniProtKB-KW"/>
</dbReference>
<dbReference type="PROSITE" id="PS01176">
    <property type="entry name" value="IF2"/>
    <property type="match status" value="1"/>
</dbReference>
<keyword evidence="6" id="KW-0648">Protein biosynthesis</keyword>
<sequence length="818" mass="88776">MSDETEAGDQERRKPLSLKRPGRLELKETVDAGQVRQSFSHGRSRAVAVEVRKKRTLKRGPAADGGAVAPKPKAAPRAAPPEPVAEAPPLPQDDVYQTSRAPRSRVVLRTLTSDEKAARARAVEDAVRSERQERERAVEEARRRAVEEERHAAEHAQAERRKSEEDARRKAEEDARKRAEEDAARRLPQPEEPKAEAAAAPGAAGAVRPARPGAAPAEEERGRPRRRGEQRRPASPSRRDQPRRRGGKIRLSEALDGTDLASRMAVRGAEVVKRLMEMGTIVTITQSIDADTAQLAVEEFGHKVRRVSEADVEIGLKGEDDTIDALLIRSPVVTVMGHVDHGKTSLLDAIRSSDVASGEAGGITQHIGAYQVETPKGARITFIDTPGHAAFTEMRARGASVTDIVVLVVAADDGVMPQTAEAINHARAAGVPILVAINKIDRPDADPNRVRQDLLQHEIVTEAMGGDVLAVEISATQKLNLDKLEEAILLQAELLELTANPDRAAEGVVIEAKRGTLRIGDIVVAGAQWGRVRAMYDDHGAATKAAGPAVPVEVLGLSGAPQAGDEVVVVENERRAREVSEFRHARTREKEVARGAPLNLEQLFSEIQEKESKSELPLVIKTDVQGSAEALVGALARLGTDEVAARVLHSGVGGITEADVTLAAASDATVFGFNVRANAQARELAARTGIELRYFAVIYDVVDEVRASLEGMLRPEARERTLGNAQILQVFEVGRVGRIAGCRVTNGLVRRGSKARLLRDDVVIHDGALKTLRRFKDDVREVKEGYECGMSFENHSDLREGDVIELYEIEEIARTLEA</sequence>
<dbReference type="InterPro" id="IPR000178">
    <property type="entry name" value="TF_IF2_bacterial-like"/>
</dbReference>
<dbReference type="HAMAP" id="MF_00100_B">
    <property type="entry name" value="IF_2_B"/>
    <property type="match status" value="1"/>
</dbReference>
<evidence type="ECO:0000256" key="6">
    <source>
        <dbReference type="ARBA" id="ARBA00022917"/>
    </source>
</evidence>
<evidence type="ECO:0000256" key="5">
    <source>
        <dbReference type="ARBA" id="ARBA00022741"/>
    </source>
</evidence>
<dbReference type="SUPFAM" id="SSF52540">
    <property type="entry name" value="P-loop containing nucleoside triphosphate hydrolases"/>
    <property type="match status" value="1"/>
</dbReference>
<dbReference type="InterPro" id="IPR009000">
    <property type="entry name" value="Transl_B-barrel_sf"/>
</dbReference>
<accession>A0AA35R850</accession>
<dbReference type="Pfam" id="PF22042">
    <property type="entry name" value="EF-G_D2"/>
    <property type="match status" value="1"/>
</dbReference>
<feature type="compositionally biased region" description="Basic and acidic residues" evidence="10">
    <location>
        <begin position="112"/>
        <end position="195"/>
    </location>
</feature>
<dbReference type="Pfam" id="PF00009">
    <property type="entry name" value="GTP_EFTU"/>
    <property type="match status" value="1"/>
</dbReference>
<feature type="region of interest" description="Disordered" evidence="10">
    <location>
        <begin position="1"/>
        <end position="251"/>
    </location>
</feature>
<dbReference type="GO" id="GO:0005829">
    <property type="term" value="C:cytosol"/>
    <property type="evidence" value="ECO:0007669"/>
    <property type="project" value="TreeGrafter"/>
</dbReference>
<dbReference type="PANTHER" id="PTHR43381">
    <property type="entry name" value="TRANSLATION INITIATION FACTOR IF-2-RELATED"/>
    <property type="match status" value="1"/>
</dbReference>
<keyword evidence="5" id="KW-0547">Nucleotide-binding</keyword>
<dbReference type="InterPro" id="IPR053905">
    <property type="entry name" value="EF-G-like_DII"/>
</dbReference>
<dbReference type="PANTHER" id="PTHR43381:SF5">
    <property type="entry name" value="TR-TYPE G DOMAIN-CONTAINING PROTEIN"/>
    <property type="match status" value="1"/>
</dbReference>
<reference evidence="12" key="1">
    <citation type="submission" date="2023-03" db="EMBL/GenBank/DDBJ databases">
        <authorList>
            <person name="Steffen K."/>
            <person name="Cardenas P."/>
        </authorList>
    </citation>
    <scope>NUCLEOTIDE SEQUENCE</scope>
</reference>
<evidence type="ECO:0000313" key="12">
    <source>
        <dbReference type="EMBL" id="CAI8005881.1"/>
    </source>
</evidence>
<keyword evidence="3" id="KW-0963">Cytoplasm</keyword>
<dbReference type="CDD" id="cd01887">
    <property type="entry name" value="IF2_eIF5B"/>
    <property type="match status" value="1"/>
</dbReference>
<gene>
    <name evidence="12" type="ORF">GBAR_LOCUS4463</name>
</gene>
<dbReference type="SUPFAM" id="SSF52156">
    <property type="entry name" value="Initiation factor IF2/eIF5b, domain 3"/>
    <property type="match status" value="1"/>
</dbReference>
<dbReference type="Pfam" id="PF03144">
    <property type="entry name" value="GTP_EFTU_D2"/>
    <property type="match status" value="1"/>
</dbReference>
<evidence type="ECO:0000256" key="7">
    <source>
        <dbReference type="ARBA" id="ARBA00023134"/>
    </source>
</evidence>
<evidence type="ECO:0000256" key="1">
    <source>
        <dbReference type="ARBA" id="ARBA00004496"/>
    </source>
</evidence>
<dbReference type="NCBIfam" id="TIGR00231">
    <property type="entry name" value="small_GTP"/>
    <property type="match status" value="1"/>
</dbReference>
<dbReference type="Proteomes" id="UP001174909">
    <property type="component" value="Unassembled WGS sequence"/>
</dbReference>
<dbReference type="Gene3D" id="3.40.50.300">
    <property type="entry name" value="P-loop containing nucleotide triphosphate hydrolases"/>
    <property type="match status" value="1"/>
</dbReference>
<dbReference type="InterPro" id="IPR027417">
    <property type="entry name" value="P-loop_NTPase"/>
</dbReference>
<evidence type="ECO:0000313" key="13">
    <source>
        <dbReference type="Proteomes" id="UP001174909"/>
    </source>
</evidence>
<dbReference type="AlphaFoldDB" id="A0AA35R850"/>
<dbReference type="EMBL" id="CASHTH010000643">
    <property type="protein sequence ID" value="CAI8005881.1"/>
    <property type="molecule type" value="Genomic_DNA"/>
</dbReference>
<feature type="compositionally biased region" description="Pro residues" evidence="10">
    <location>
        <begin position="78"/>
        <end position="91"/>
    </location>
</feature>
<dbReference type="Pfam" id="PF08364">
    <property type="entry name" value="IF2_assoc"/>
    <property type="match status" value="1"/>
</dbReference>
<protein>
    <recommendedName>
        <fullName evidence="9">Translation initiation factor IF-2, chloroplastic</fullName>
    </recommendedName>
</protein>
<name>A0AA35R850_GEOBA</name>
<comment type="subcellular location">
    <subcellularLocation>
        <location evidence="1">Cytoplasm</location>
    </subcellularLocation>
</comment>
<keyword evidence="13" id="KW-1185">Reference proteome</keyword>
<dbReference type="InterPro" id="IPR015760">
    <property type="entry name" value="TIF_IF2"/>
</dbReference>